<dbReference type="SUPFAM" id="SSF53474">
    <property type="entry name" value="alpha/beta-Hydrolases"/>
    <property type="match status" value="1"/>
</dbReference>
<dbReference type="InterPro" id="IPR050300">
    <property type="entry name" value="GDXG_lipolytic_enzyme"/>
</dbReference>
<dbReference type="PANTHER" id="PTHR48081:SF8">
    <property type="entry name" value="ALPHA_BETA HYDROLASE FOLD-3 DOMAIN-CONTAINING PROTEIN-RELATED"/>
    <property type="match status" value="1"/>
</dbReference>
<comment type="caution">
    <text evidence="4">The sequence shown here is derived from an EMBL/GenBank/DDBJ whole genome shotgun (WGS) entry which is preliminary data.</text>
</comment>
<keyword evidence="2 4" id="KW-0378">Hydrolase</keyword>
<organism evidence="4 5">
    <name type="scientific">Aeromicrobium camelliae</name>
    <dbReference type="NCBI Taxonomy" id="1538144"/>
    <lineage>
        <taxon>Bacteria</taxon>
        <taxon>Bacillati</taxon>
        <taxon>Actinomycetota</taxon>
        <taxon>Actinomycetes</taxon>
        <taxon>Propionibacteriales</taxon>
        <taxon>Nocardioidaceae</taxon>
        <taxon>Aeromicrobium</taxon>
    </lineage>
</organism>
<evidence type="ECO:0000313" key="4">
    <source>
        <dbReference type="EMBL" id="RQN02062.1"/>
    </source>
</evidence>
<dbReference type="OrthoDB" id="3181909at2"/>
<dbReference type="EMBL" id="RQJX01000027">
    <property type="protein sequence ID" value="RQN02062.1"/>
    <property type="molecule type" value="Genomic_DNA"/>
</dbReference>
<comment type="similarity">
    <text evidence="1">Belongs to the 'GDXG' lipolytic enzyme family.</text>
</comment>
<dbReference type="AlphaFoldDB" id="A0A3N6WAH8"/>
<dbReference type="InterPro" id="IPR013094">
    <property type="entry name" value="AB_hydrolase_3"/>
</dbReference>
<feature type="domain" description="Alpha/beta hydrolase fold-3" evidence="3">
    <location>
        <begin position="123"/>
        <end position="328"/>
    </location>
</feature>
<dbReference type="PANTHER" id="PTHR48081">
    <property type="entry name" value="AB HYDROLASE SUPERFAMILY PROTEIN C4A8.06C"/>
    <property type="match status" value="1"/>
</dbReference>
<sequence>MSAATHRDLPLALRAQRGVIRGFSRLPSRLVARLGANAPVNQDGERLAPEIALALAAMNRLPGPAATELPLGQARDMLDHESLMFADRFEPFAVEEDLEIPGPGGPIGATRYRHRSGASRGLVVYFHGGGWVLGSRASTDSAVRFLAMHAGVDVLSIDYRLAPEHPFPAAVDDALAAWDFAVENADRWGIGQDRMVVAGDSAGGNLSAVLALLLRGRDVQPRLQVLLFPVTDLSTKHPSYREFREGFFLTEADMDWYREHYLAHPEDAHDWRASPLLAPDVSGAAPAYVAVAGFDPLRDEGIAYAERLRSAGVPTELAREGGLIHAFINVTMASATARAATLRVAEAITRALP</sequence>
<dbReference type="InterPro" id="IPR002168">
    <property type="entry name" value="Lipase_GDXG_HIS_AS"/>
</dbReference>
<evidence type="ECO:0000259" key="3">
    <source>
        <dbReference type="Pfam" id="PF07859"/>
    </source>
</evidence>
<dbReference type="Proteomes" id="UP000275225">
    <property type="component" value="Unassembled WGS sequence"/>
</dbReference>
<dbReference type="GO" id="GO:0016787">
    <property type="term" value="F:hydrolase activity"/>
    <property type="evidence" value="ECO:0007669"/>
    <property type="project" value="UniProtKB-KW"/>
</dbReference>
<dbReference type="InterPro" id="IPR029058">
    <property type="entry name" value="AB_hydrolase_fold"/>
</dbReference>
<protein>
    <submittedName>
        <fullName evidence="4">Alpha/beta hydrolase</fullName>
    </submittedName>
</protein>
<evidence type="ECO:0000256" key="2">
    <source>
        <dbReference type="ARBA" id="ARBA00022801"/>
    </source>
</evidence>
<name>A0A3N6WAH8_9ACTN</name>
<keyword evidence="5" id="KW-1185">Reference proteome</keyword>
<accession>A0A3N6WAH8</accession>
<dbReference type="PROSITE" id="PS01173">
    <property type="entry name" value="LIPASE_GDXG_HIS"/>
    <property type="match status" value="1"/>
</dbReference>
<dbReference type="Pfam" id="PF07859">
    <property type="entry name" value="Abhydrolase_3"/>
    <property type="match status" value="1"/>
</dbReference>
<reference evidence="4 5" key="1">
    <citation type="submission" date="2018-11" db="EMBL/GenBank/DDBJ databases">
        <authorList>
            <person name="Li F."/>
        </authorList>
    </citation>
    <scope>NUCLEOTIDE SEQUENCE [LARGE SCALE GENOMIC DNA]</scope>
    <source>
        <strain evidence="4 5">YS17T</strain>
    </source>
</reference>
<dbReference type="Gene3D" id="3.40.50.1820">
    <property type="entry name" value="alpha/beta hydrolase"/>
    <property type="match status" value="1"/>
</dbReference>
<proteinExistence type="inferred from homology"/>
<gene>
    <name evidence="4" type="ORF">EHW97_14670</name>
</gene>
<evidence type="ECO:0000256" key="1">
    <source>
        <dbReference type="ARBA" id="ARBA00010515"/>
    </source>
</evidence>
<evidence type="ECO:0000313" key="5">
    <source>
        <dbReference type="Proteomes" id="UP000275225"/>
    </source>
</evidence>
<dbReference type="RefSeq" id="WP_124237919.1">
    <property type="nucleotide sequence ID" value="NZ_JBHUFI010000029.1"/>
</dbReference>